<keyword evidence="14" id="KW-0539">Nucleus</keyword>
<dbReference type="OrthoDB" id="428577at2759"/>
<organism evidence="23 24">
    <name type="scientific">Cricetulus griseus</name>
    <name type="common">Chinese hamster</name>
    <name type="synonym">Cricetulus barabensis griseus</name>
    <dbReference type="NCBI Taxonomy" id="10029"/>
    <lineage>
        <taxon>Eukaryota</taxon>
        <taxon>Metazoa</taxon>
        <taxon>Chordata</taxon>
        <taxon>Craniata</taxon>
        <taxon>Vertebrata</taxon>
        <taxon>Euteleostomi</taxon>
        <taxon>Mammalia</taxon>
        <taxon>Eutheria</taxon>
        <taxon>Euarchontoglires</taxon>
        <taxon>Glires</taxon>
        <taxon>Rodentia</taxon>
        <taxon>Myomorpha</taxon>
        <taxon>Muroidea</taxon>
        <taxon>Cricetidae</taxon>
        <taxon>Cricetinae</taxon>
        <taxon>Cricetulus</taxon>
    </lineage>
</organism>
<comment type="subunit">
    <text evidence="16">Interacts with the C-terminal part of Nlrp1a (NACHT, LRR and PYD domains-containing protein 1a, C-terminus) in absence of pathogens and other damage-associated signals.</text>
</comment>
<keyword evidence="13" id="KW-1271">Inflammasome</keyword>
<dbReference type="CDD" id="cd08320">
    <property type="entry name" value="Pyrin_NALPs"/>
    <property type="match status" value="1"/>
</dbReference>
<dbReference type="SUPFAM" id="SSF52540">
    <property type="entry name" value="P-loop containing nucleoside triphosphate hydrolases"/>
    <property type="match status" value="1"/>
</dbReference>
<dbReference type="GO" id="GO:0005634">
    <property type="term" value="C:nucleus"/>
    <property type="evidence" value="ECO:0007669"/>
    <property type="project" value="UniProtKB-SubCell"/>
</dbReference>
<accession>A0A9J7GDG5</accession>
<evidence type="ECO:0000256" key="15">
    <source>
        <dbReference type="ARBA" id="ARBA00024315"/>
    </source>
</evidence>
<evidence type="ECO:0000256" key="7">
    <source>
        <dbReference type="ARBA" id="ARBA00022737"/>
    </source>
</evidence>
<evidence type="ECO:0000256" key="17">
    <source>
        <dbReference type="ARBA" id="ARBA00029394"/>
    </source>
</evidence>
<evidence type="ECO:0000313" key="24">
    <source>
        <dbReference type="RefSeq" id="XP_027282668.1"/>
    </source>
</evidence>
<dbReference type="CDD" id="cd08330">
    <property type="entry name" value="CARD_ASC_NALP1"/>
    <property type="match status" value="1"/>
</dbReference>
<dbReference type="Pfam" id="PF17779">
    <property type="entry name" value="WHD_NOD2"/>
    <property type="match status" value="1"/>
</dbReference>
<evidence type="ECO:0000256" key="3">
    <source>
        <dbReference type="ARBA" id="ARBA00008665"/>
    </source>
</evidence>
<dbReference type="PANTHER" id="PTHR46985:SF3">
    <property type="entry name" value="NACHT, LRR AND PYD DOMAINS-CONTAINING PROTEIN 1"/>
    <property type="match status" value="1"/>
</dbReference>
<dbReference type="FunFam" id="1.10.533.10:FF:000013">
    <property type="entry name" value="Apoptosis-associated speck-like protein containing a CARD"/>
    <property type="match status" value="1"/>
</dbReference>
<evidence type="ECO:0000256" key="8">
    <source>
        <dbReference type="ARBA" id="ARBA00022741"/>
    </source>
</evidence>
<dbReference type="GO" id="GO:0006954">
    <property type="term" value="P:inflammatory response"/>
    <property type="evidence" value="ECO:0007669"/>
    <property type="project" value="UniProtKB-KW"/>
</dbReference>
<evidence type="ECO:0000259" key="22">
    <source>
        <dbReference type="PROSITE" id="PS51830"/>
    </source>
</evidence>
<dbReference type="SMART" id="SM00368">
    <property type="entry name" value="LRR_RI"/>
    <property type="match status" value="3"/>
</dbReference>
<dbReference type="GO" id="GO:0005524">
    <property type="term" value="F:ATP binding"/>
    <property type="evidence" value="ECO:0007669"/>
    <property type="project" value="UniProtKB-KW"/>
</dbReference>
<dbReference type="InterPro" id="IPR001315">
    <property type="entry name" value="CARD"/>
</dbReference>
<keyword evidence="5" id="KW-0399">Innate immunity</keyword>
<dbReference type="Gene3D" id="3.40.50.300">
    <property type="entry name" value="P-loop containing nucleotide triphosphate hydrolases"/>
    <property type="match status" value="1"/>
</dbReference>
<dbReference type="InterPro" id="IPR004020">
    <property type="entry name" value="DAPIN"/>
</dbReference>
<dbReference type="InterPro" id="IPR027417">
    <property type="entry name" value="P-loop_NTPase"/>
</dbReference>
<dbReference type="PROSITE" id="PS51830">
    <property type="entry name" value="FIIND"/>
    <property type="match status" value="1"/>
</dbReference>
<dbReference type="GO" id="GO:0016787">
    <property type="term" value="F:hydrolase activity"/>
    <property type="evidence" value="ECO:0007669"/>
    <property type="project" value="UniProtKB-KW"/>
</dbReference>
<evidence type="ECO:0000313" key="23">
    <source>
        <dbReference type="Proteomes" id="UP001108280"/>
    </source>
</evidence>
<feature type="region of interest" description="Disordered" evidence="18">
    <location>
        <begin position="90"/>
        <end position="173"/>
    </location>
</feature>
<dbReference type="PROSITE" id="PS50209">
    <property type="entry name" value="CARD"/>
    <property type="match status" value="1"/>
</dbReference>
<evidence type="ECO:0000256" key="2">
    <source>
        <dbReference type="ARBA" id="ARBA00004123"/>
    </source>
</evidence>
<sequence length="1305" mass="147952">MQLPWLRTHTEGGHHRRARADMSRTTILAYYLEKLNKEELKEFQHRLLNQVALPEASSTEVASNLVAQYGSRRAWDLALHTWKQMGKKQLCSQAQQEKGLTPSHHTSLSSSPSTSNMESSSRFTSSSDHGYGSSCEQLSEKETFQNKPINSECRMRETIKITSPNQKRESPCHTPSWKTEDFLQNYTQLLLLQRSCPRGHRSMVRERGHQDIKDRGHLIAIQDLFGPSLGSQKEPQLVILEGAAGVGKSTLARQVKRAWEEGQLYRDRFQHVFYFSCRELAQCKQQSLAELIAKYENVHKDLIEEILSQPKKLLFILDGIDEPAWTLQNPKLCQHWSQKWPVQTLLSSLLRKSILPKASLLLTARTTDLQKLIPSLGQPRWVEVLGFSESGRKEYFYTYFADEREAITAFSLVESNPVLLTLCLVPWVSWLVCTCLTQQMGQWGELSLTAQSTTALCLKYLSQILPVRPLGPRLRGLCSLAAEGICKGKSLFSLGDFRKQKLPGSVISTFMNMGVLQKLPNSTRYSFAHLCLQEFFAAMSCVLIYEEEKDKRESFKIVEKLLKVYGRLDLFEAPTMRFLFGLLSDQAMDEMENIFICRLPLERRWELLKRLLKEAHPKHSYSLGLLHCLYEIQHKELLTRAMHNVQGTRVHVQTDMAHPVFQTNMKHLVVQTDAELMVVTFCIKFCFPVKRLQLDCGRQQEQVLRAPRLVLSRWTPITKASWQILFSILEFSGSLEELDLSGNLLSNYAVQSLCRTLRQPGCHLKTLWLVNCGLTSSHCVDLTSVLKASSSLTELDLQLNDLGDSGVRLLCKGLRNPACNLRILLLDQGSLSDKVMAQLKALKAENPRLLIQSTRKPHGMASTSGLDKGKTSAGPSSLKRLRLQSEEDAPRRAQLKLSHTPYSSSLGDKLTESLGTEDGFWGSTGPVATEVVDRERNLYRVQLPMAGSYHWPSTGLRFVVTRAVTVEIEFCAWSQFLGKTPLEQSYMVAGPLFDIKAEQGAVAAVYLPHFVALQGIQEDTLKFQVAHFLNDVVVLEAPAKVEPHCAVLKKPSFSPIGVVLKIISATRRLLPITSITLLYHQPHTEELKFHLYLIPNDCTIRKAVDDEEMKFQFVRIHKPPPIGCLYVGSRYTVSGSETMEITPKELELCYRSSSEAQLFSEIYVGHLQSGIRLEIKDKNADAVVWEALLKPGDLRPASTLVAPATTVARPFLHFVDQHREQLVARVTSVDPILDKLHSQVLSEEQYEMVRAEATNPDKMRKLFSYSRSWDQARKSQLYQALKAIHPHLILELWEVWGKALGEWVS</sequence>
<comment type="function">
    <text evidence="17">Constitutes the precursor of the Nlrp1a inflammasome, which mediates autoproteolytic processing within the FIIND domain to generate the N-terminal and C-terminal parts, which are associated non-covalently in absence of pathogens and other damage-associated signals.</text>
</comment>
<evidence type="ECO:0000259" key="19">
    <source>
        <dbReference type="PROSITE" id="PS50209"/>
    </source>
</evidence>
<dbReference type="GO" id="GO:0061702">
    <property type="term" value="C:canonical inflammasome complex"/>
    <property type="evidence" value="ECO:0007669"/>
    <property type="project" value="UniProtKB-SubCell"/>
</dbReference>
<evidence type="ECO:0000259" key="20">
    <source>
        <dbReference type="PROSITE" id="PS50824"/>
    </source>
</evidence>
<evidence type="ECO:0000256" key="4">
    <source>
        <dbReference type="ARBA" id="ARBA00022490"/>
    </source>
</evidence>
<dbReference type="KEGG" id="cge:100756113"/>
<keyword evidence="9" id="KW-0378">Hydrolase</keyword>
<evidence type="ECO:0000256" key="14">
    <source>
        <dbReference type="ARBA" id="ARBA00023242"/>
    </source>
</evidence>
<evidence type="ECO:0000256" key="6">
    <source>
        <dbReference type="ARBA" id="ARBA00022614"/>
    </source>
</evidence>
<evidence type="ECO:0000256" key="9">
    <source>
        <dbReference type="ARBA" id="ARBA00022801"/>
    </source>
</evidence>
<dbReference type="Pfam" id="PF13553">
    <property type="entry name" value="FIIND"/>
    <property type="match status" value="1"/>
</dbReference>
<dbReference type="InterPro" id="IPR032675">
    <property type="entry name" value="LRR_dom_sf"/>
</dbReference>
<feature type="domain" description="Pyrin" evidence="20">
    <location>
        <begin position="22"/>
        <end position="100"/>
    </location>
</feature>
<reference evidence="24" key="3">
    <citation type="submission" date="2025-08" db="UniProtKB">
        <authorList>
            <consortium name="RefSeq"/>
        </authorList>
    </citation>
    <scope>IDENTIFICATION</scope>
    <source>
        <strain evidence="24">17A/GY</strain>
        <tissue evidence="24">Liver</tissue>
    </source>
</reference>
<keyword evidence="11" id="KW-0391">Immunity</keyword>
<dbReference type="InterPro" id="IPR033516">
    <property type="entry name" value="CARD8/ASC/NALP1_CARD"/>
</dbReference>
<dbReference type="Pfam" id="PF17776">
    <property type="entry name" value="NLRC4_HD2"/>
    <property type="match status" value="1"/>
</dbReference>
<evidence type="ECO:0000256" key="18">
    <source>
        <dbReference type="SAM" id="MobiDB-lite"/>
    </source>
</evidence>
<dbReference type="GO" id="GO:0042981">
    <property type="term" value="P:regulation of apoptotic process"/>
    <property type="evidence" value="ECO:0007669"/>
    <property type="project" value="InterPro"/>
</dbReference>
<evidence type="ECO:0000256" key="13">
    <source>
        <dbReference type="ARBA" id="ARBA00023233"/>
    </source>
</evidence>
<evidence type="ECO:0000256" key="12">
    <source>
        <dbReference type="ARBA" id="ARBA00023198"/>
    </source>
</evidence>
<dbReference type="GeneID" id="100756113"/>
<gene>
    <name evidence="24" type="primary">Nlrp1</name>
</gene>
<keyword evidence="10" id="KW-0067">ATP-binding</keyword>
<dbReference type="SUPFAM" id="SSF47986">
    <property type="entry name" value="DEATH domain"/>
    <property type="match status" value="2"/>
</dbReference>
<keyword evidence="12" id="KW-0395">Inflammatory response</keyword>
<evidence type="ECO:0000256" key="5">
    <source>
        <dbReference type="ARBA" id="ARBA00022588"/>
    </source>
</evidence>
<keyword evidence="8" id="KW-0547">Nucleotide-binding</keyword>
<feature type="domain" description="CARD" evidence="19">
    <location>
        <begin position="1213"/>
        <end position="1296"/>
    </location>
</feature>
<evidence type="ECO:0000259" key="21">
    <source>
        <dbReference type="PROSITE" id="PS50837"/>
    </source>
</evidence>
<keyword evidence="6" id="KW-0433">Leucine-rich repeat</keyword>
<dbReference type="Pfam" id="PF05729">
    <property type="entry name" value="NACHT"/>
    <property type="match status" value="1"/>
</dbReference>
<dbReference type="PANTHER" id="PTHR46985">
    <property type="entry name" value="NACHT, LRR AND PYD DOMAINS-CONTAINING PROTEIN 1"/>
    <property type="match status" value="1"/>
</dbReference>
<feature type="domain" description="FIIND" evidence="22">
    <location>
        <begin position="920"/>
        <end position="1203"/>
    </location>
</feature>
<keyword evidence="23" id="KW-1185">Reference proteome</keyword>
<dbReference type="Gene3D" id="3.80.10.10">
    <property type="entry name" value="Ribonuclease Inhibitor"/>
    <property type="match status" value="1"/>
</dbReference>
<evidence type="ECO:0000256" key="16">
    <source>
        <dbReference type="ARBA" id="ARBA00024369"/>
    </source>
</evidence>
<dbReference type="SMART" id="SM01289">
    <property type="entry name" value="PYRIN"/>
    <property type="match status" value="1"/>
</dbReference>
<name>A0A9J7GDG5_CRIGR</name>
<dbReference type="InterPro" id="IPR041075">
    <property type="entry name" value="NOD1/2_WH"/>
</dbReference>
<evidence type="ECO:0000256" key="10">
    <source>
        <dbReference type="ARBA" id="ARBA00022840"/>
    </source>
</evidence>
<evidence type="ECO:0000256" key="1">
    <source>
        <dbReference type="ARBA" id="ARBA00004110"/>
    </source>
</evidence>
<dbReference type="Pfam" id="PF23679">
    <property type="entry name" value="UPA-FIIND"/>
    <property type="match status" value="1"/>
</dbReference>
<protein>
    <submittedName>
        <fullName evidence="24">NACHT, LRR and PYD domains-containing protein 1 isoform X1</fullName>
    </submittedName>
</protein>
<evidence type="ECO:0000256" key="11">
    <source>
        <dbReference type="ARBA" id="ARBA00022859"/>
    </source>
</evidence>
<dbReference type="Pfam" id="PF00619">
    <property type="entry name" value="CARD"/>
    <property type="match status" value="1"/>
</dbReference>
<dbReference type="InterPro" id="IPR011029">
    <property type="entry name" value="DEATH-like_dom_sf"/>
</dbReference>
<reference evidence="23" key="1">
    <citation type="journal article" date="2018" name="Biotechnol. Bioeng.">
        <title>A reference genome of the Chinese hamster based on a hybrid assembly strategy.</title>
        <authorList>
            <person name="Rupp O."/>
            <person name="MacDonald M.L."/>
            <person name="Li S."/>
            <person name="Dhiman H."/>
            <person name="Polson S."/>
            <person name="Griep S."/>
            <person name="Heffner K."/>
            <person name="Hernandez I."/>
            <person name="Brinkrolf K."/>
            <person name="Jadhav V."/>
            <person name="Samoudi M."/>
            <person name="Hao H."/>
            <person name="Kingham B."/>
            <person name="Goesmann A."/>
            <person name="Betenbaugh M.J."/>
            <person name="Lewis N.E."/>
            <person name="Borth N."/>
            <person name="Lee K.H."/>
        </authorList>
    </citation>
    <scope>NUCLEOTIDE SEQUENCE [LARGE SCALE GENOMIC DNA]</scope>
    <source>
        <strain evidence="23">17A/GY</strain>
    </source>
</reference>
<dbReference type="GO" id="GO:0045087">
    <property type="term" value="P:innate immune response"/>
    <property type="evidence" value="ECO:0007669"/>
    <property type="project" value="UniProtKB-KW"/>
</dbReference>
<comment type="function">
    <text evidence="15">Constitutes the active part of the Nlrp1a inflammasome. In absence of pathogens and other damage-associated signals, interacts with the N-terminal part of Nlrp1a (NACHT, LRR and PYD domains-containing protein 1a, N-terminus), preventing activation of the Nlrp1a inflammasome. In response to pathogen-associated signals, the N-terminal part of Nlrp1a is degraded by the proteasome, releasing this form, which polymerizes to form the Nlrp1a inflammasome complex: the Nlrp1a inflammasome complex then directly recruits pro-caspase-1 (proCASP1) and promotes caspase-1 (CASP1) activation, leading to gasdermin-D (GSDMD) cleavage and subsequent pyroptosis.</text>
</comment>
<keyword evidence="7" id="KW-0677">Repeat</keyword>
<dbReference type="InterPro" id="IPR051249">
    <property type="entry name" value="NLRP_Inflammasome"/>
</dbReference>
<dbReference type="Gene3D" id="1.10.533.10">
    <property type="entry name" value="Death Domain, Fas"/>
    <property type="match status" value="2"/>
</dbReference>
<comment type="similarity">
    <text evidence="3">Belongs to the NLRP family.</text>
</comment>
<comment type="subcellular location">
    <subcellularLocation>
        <location evidence="1">Inflammasome</location>
    </subcellularLocation>
    <subcellularLocation>
        <location evidence="2">Nucleus</location>
    </subcellularLocation>
</comment>
<feature type="domain" description="NACHT" evidence="21">
    <location>
        <begin position="236"/>
        <end position="543"/>
    </location>
</feature>
<dbReference type="CTD" id="22861"/>
<proteinExistence type="inferred from homology"/>
<reference evidence="23" key="2">
    <citation type="journal article" date="2020" name="Biotechnol. Bioeng.">
        <title>Chromosome-scale scaffolds for the Chinese hamster reference genome assembly to facilitate the study of the CHO epigenome.</title>
        <authorList>
            <person name="Hilliard W."/>
            <person name="MacDonald M."/>
            <person name="Lee K.H."/>
        </authorList>
    </citation>
    <scope>NUCLEOTIDE SEQUENCE [LARGE SCALE GENOMIC DNA]</scope>
    <source>
        <strain evidence="23">17A/GY</strain>
    </source>
</reference>
<dbReference type="FunFam" id="3.40.50.300:FF:000897">
    <property type="entry name" value="NLR family pyrin domain containing 1"/>
    <property type="match status" value="1"/>
</dbReference>
<dbReference type="Pfam" id="PF02758">
    <property type="entry name" value="PYRIN"/>
    <property type="match status" value="1"/>
</dbReference>
<dbReference type="InterPro" id="IPR007111">
    <property type="entry name" value="NACHT_NTPase"/>
</dbReference>
<dbReference type="PROSITE" id="PS50837">
    <property type="entry name" value="NACHT"/>
    <property type="match status" value="1"/>
</dbReference>
<dbReference type="InterPro" id="IPR041267">
    <property type="entry name" value="NLRP_HD2"/>
</dbReference>
<keyword evidence="4" id="KW-0963">Cytoplasm</keyword>
<dbReference type="InterPro" id="IPR025307">
    <property type="entry name" value="FIIND_dom"/>
</dbReference>
<dbReference type="RefSeq" id="XP_027282668.1">
    <property type="nucleotide sequence ID" value="XM_027426867.2"/>
</dbReference>
<dbReference type="SUPFAM" id="SSF52047">
    <property type="entry name" value="RNI-like"/>
    <property type="match status" value="1"/>
</dbReference>
<dbReference type="PROSITE" id="PS50824">
    <property type="entry name" value="DAPIN"/>
    <property type="match status" value="1"/>
</dbReference>
<feature type="compositionally biased region" description="Low complexity" evidence="18">
    <location>
        <begin position="100"/>
        <end position="121"/>
    </location>
</feature>
<feature type="region of interest" description="Disordered" evidence="18">
    <location>
        <begin position="850"/>
        <end position="898"/>
    </location>
</feature>
<dbReference type="Proteomes" id="UP001108280">
    <property type="component" value="Chromosome 7"/>
</dbReference>